<accession>A0ABX3IV53</accession>
<evidence type="ECO:0000313" key="2">
    <source>
        <dbReference type="Proteomes" id="UP000189310"/>
    </source>
</evidence>
<name>A0ABX3IV53_9PSED</name>
<organism evidence="1 2">
    <name type="scientific">Pseudomonas oryzihabitans</name>
    <dbReference type="NCBI Taxonomy" id="47885"/>
    <lineage>
        <taxon>Bacteria</taxon>
        <taxon>Pseudomonadati</taxon>
        <taxon>Pseudomonadota</taxon>
        <taxon>Gammaproteobacteria</taxon>
        <taxon>Pseudomonadales</taxon>
        <taxon>Pseudomonadaceae</taxon>
        <taxon>Pseudomonas</taxon>
    </lineage>
</organism>
<protein>
    <submittedName>
        <fullName evidence="1">Uncharacterized protein</fullName>
    </submittedName>
</protein>
<gene>
    <name evidence="1" type="ORF">BVL52_08530</name>
</gene>
<evidence type="ECO:0000313" key="1">
    <source>
        <dbReference type="EMBL" id="ONN71680.1"/>
    </source>
</evidence>
<dbReference type="Proteomes" id="UP000189310">
    <property type="component" value="Unassembled WGS sequence"/>
</dbReference>
<comment type="caution">
    <text evidence="1">The sequence shown here is derived from an EMBL/GenBank/DDBJ whole genome shotgun (WGS) entry which is preliminary data.</text>
</comment>
<dbReference type="EMBL" id="MTLN01000004">
    <property type="protein sequence ID" value="ONN71680.1"/>
    <property type="molecule type" value="Genomic_DNA"/>
</dbReference>
<reference evidence="1 2" key="1">
    <citation type="submission" date="2017-01" db="EMBL/GenBank/DDBJ databases">
        <title>Pseudomonas psychrotolerans genome sequencing and assembly.</title>
        <authorList>
            <person name="Vyas B."/>
            <person name="Mayilraj S."/>
        </authorList>
    </citation>
    <scope>NUCLEOTIDE SEQUENCE [LARGE SCALE GENOMIC DNA]</scope>
    <source>
        <strain evidence="1 2">SDS18</strain>
    </source>
</reference>
<sequence>MSRIEHAIGSPDEPYQPKGSMCAACKHAARDYSSLPFGQMPVIQRYPDGVKAVRCAEFEKRGRP</sequence>
<proteinExistence type="predicted"/>
<keyword evidence="2" id="KW-1185">Reference proteome</keyword>